<dbReference type="Pfam" id="PF03961">
    <property type="entry name" value="FapA"/>
    <property type="match status" value="1"/>
</dbReference>
<dbReference type="InterPro" id="IPR046866">
    <property type="entry name" value="FapA_N"/>
</dbReference>
<dbReference type="InterPro" id="IPR046865">
    <property type="entry name" value="FapA_b_solenoid"/>
</dbReference>
<dbReference type="RefSeq" id="WP_213411206.1">
    <property type="nucleotide sequence ID" value="NZ_BOVK01000016.1"/>
</dbReference>
<protein>
    <recommendedName>
        <fullName evidence="2">Flagellar Assembly Protein A N-terminal region domain-containing protein</fullName>
    </recommendedName>
</protein>
<name>A0A8J4M270_9BACL</name>
<dbReference type="InterPro" id="IPR036145">
    <property type="entry name" value="MinC_C_sf"/>
</dbReference>
<dbReference type="InterPro" id="IPR005646">
    <property type="entry name" value="FapA"/>
</dbReference>
<feature type="coiled-coil region" evidence="1">
    <location>
        <begin position="342"/>
        <end position="424"/>
    </location>
</feature>
<evidence type="ECO:0000256" key="1">
    <source>
        <dbReference type="SAM" id="Coils"/>
    </source>
</evidence>
<evidence type="ECO:0000313" key="4">
    <source>
        <dbReference type="Proteomes" id="UP000677918"/>
    </source>
</evidence>
<evidence type="ECO:0000313" key="3">
    <source>
        <dbReference type="EMBL" id="GIQ68617.1"/>
    </source>
</evidence>
<organism evidence="3 4">
    <name type="scientific">Xylanibacillus composti</name>
    <dbReference type="NCBI Taxonomy" id="1572762"/>
    <lineage>
        <taxon>Bacteria</taxon>
        <taxon>Bacillati</taxon>
        <taxon>Bacillota</taxon>
        <taxon>Bacilli</taxon>
        <taxon>Bacillales</taxon>
        <taxon>Paenibacillaceae</taxon>
        <taxon>Xylanibacillus</taxon>
    </lineage>
</organism>
<dbReference type="PANTHER" id="PTHR38032:SF1">
    <property type="entry name" value="RNA-BINDING PROTEIN KHPB N-TERMINAL DOMAIN-CONTAINING PROTEIN"/>
    <property type="match status" value="1"/>
</dbReference>
<dbReference type="EMBL" id="BOVK01000016">
    <property type="protein sequence ID" value="GIQ68617.1"/>
    <property type="molecule type" value="Genomic_DNA"/>
</dbReference>
<dbReference type="GO" id="GO:0000902">
    <property type="term" value="P:cell morphogenesis"/>
    <property type="evidence" value="ECO:0007669"/>
    <property type="project" value="InterPro"/>
</dbReference>
<evidence type="ECO:0000259" key="2">
    <source>
        <dbReference type="Pfam" id="PF20250"/>
    </source>
</evidence>
<reference evidence="3" key="1">
    <citation type="submission" date="2021-04" db="EMBL/GenBank/DDBJ databases">
        <title>Draft genome sequence of Xylanibacillus composti strain K13.</title>
        <authorList>
            <person name="Uke A."/>
            <person name="Chhe C."/>
            <person name="Baramee S."/>
            <person name="Kosugi A."/>
        </authorList>
    </citation>
    <scope>NUCLEOTIDE SEQUENCE</scope>
    <source>
        <strain evidence="3">K13</strain>
    </source>
</reference>
<proteinExistence type="predicted"/>
<comment type="caution">
    <text evidence="3">The sequence shown here is derived from an EMBL/GenBank/DDBJ whole genome shotgun (WGS) entry which is preliminary data.</text>
</comment>
<keyword evidence="1" id="KW-0175">Coiled coil</keyword>
<gene>
    <name evidence="3" type="ORF">XYCOK13_14410</name>
</gene>
<dbReference type="PANTHER" id="PTHR38032">
    <property type="entry name" value="POLYMERASE-RELATED"/>
    <property type="match status" value="1"/>
</dbReference>
<dbReference type="AlphaFoldDB" id="A0A8J4M270"/>
<keyword evidence="4" id="KW-1185">Reference proteome</keyword>
<feature type="domain" description="Flagellar Assembly Protein A N-terminal region" evidence="2">
    <location>
        <begin position="11"/>
        <end position="184"/>
    </location>
</feature>
<dbReference type="Pfam" id="PF20250">
    <property type="entry name" value="FapA_N"/>
    <property type="match status" value="1"/>
</dbReference>
<dbReference type="Proteomes" id="UP000677918">
    <property type="component" value="Unassembled WGS sequence"/>
</dbReference>
<dbReference type="SUPFAM" id="SSF63848">
    <property type="entry name" value="Cell-division inhibitor MinC, C-terminal domain"/>
    <property type="match status" value="1"/>
</dbReference>
<sequence length="468" mass="51281">MANPYPIDHYVSIVLEEDKLKAYVQFTNIDEQFTLTKEELLSVLKAHHIVYGIRHEALTEIVEKLPEYLYKRTLIAEGDRPRDGADGWIQMAEGVYHEEKGGPGKQEDGKVDFKQVRQINNVRKGELIATRVSAEEGKAGRSVTGEELFAKNGKEAFFKMGKNVVADEENKRLFAVIDGVVSKTDGDKINVFPVYEVNGDIDYSVGNIDFVGTVVIRGNVLTGFRVKASGDIRIIGGVEGAEIEAGGSIEVTAGIMGHNKGYVQAGKSIKCSFVQDANLSAAEDILVSQSIMHAQVKAGKNVVCQGSKGLIVGGVVQAGETVNARTIGNSTSTPTVLEVGVLPELRNELLQLRNETRAIKENLDKTEKALGLLDTMALQGQLSSDKLAMRIKLNNTKKQAQLDLQAKKERMLEIEHSLEDTENAKVIVTGTIFNGSKVVIGRYTRFVKETYSRVVFRLSEGDISIVNL</sequence>
<accession>A0A8J4M270</accession>